<feature type="transmembrane region" description="Helical" evidence="1">
    <location>
        <begin position="109"/>
        <end position="128"/>
    </location>
</feature>
<dbReference type="AlphaFoldDB" id="A0A8J2KKV4"/>
<proteinExistence type="predicted"/>
<evidence type="ECO:0000313" key="4">
    <source>
        <dbReference type="Proteomes" id="UP000708208"/>
    </source>
</evidence>
<keyword evidence="2" id="KW-0732">Signal</keyword>
<evidence type="ECO:0000256" key="2">
    <source>
        <dbReference type="SAM" id="SignalP"/>
    </source>
</evidence>
<dbReference type="EMBL" id="CAJVCH010143427">
    <property type="protein sequence ID" value="CAG7727076.1"/>
    <property type="molecule type" value="Genomic_DNA"/>
</dbReference>
<keyword evidence="1" id="KW-0812">Transmembrane</keyword>
<keyword evidence="4" id="KW-1185">Reference proteome</keyword>
<sequence>MKQTITLVLSTLLYVLIGFFTCNTEALECLQCFYTSKDLISNHPDVANCLNNPNQTIGNEVTLQESFSSNVMIKSDAIISLNYCNDFIGFDGDDYVRKRRKNESIRHSIPHHVLILVEYLLLFYIIFLSQNQLESNY</sequence>
<evidence type="ECO:0000256" key="1">
    <source>
        <dbReference type="SAM" id="Phobius"/>
    </source>
</evidence>
<name>A0A8J2KKV4_9HEXA</name>
<reference evidence="3" key="1">
    <citation type="submission" date="2021-06" db="EMBL/GenBank/DDBJ databases">
        <authorList>
            <person name="Hodson N. C."/>
            <person name="Mongue J. A."/>
            <person name="Jaron S. K."/>
        </authorList>
    </citation>
    <scope>NUCLEOTIDE SEQUENCE</scope>
</reference>
<protein>
    <submittedName>
        <fullName evidence="3">Uncharacterized protein</fullName>
    </submittedName>
</protein>
<keyword evidence="1" id="KW-0472">Membrane</keyword>
<feature type="chain" id="PRO_5035278070" evidence="2">
    <location>
        <begin position="27"/>
        <end position="137"/>
    </location>
</feature>
<accession>A0A8J2KKV4</accession>
<feature type="signal peptide" evidence="2">
    <location>
        <begin position="1"/>
        <end position="26"/>
    </location>
</feature>
<organism evidence="3 4">
    <name type="scientific">Allacma fusca</name>
    <dbReference type="NCBI Taxonomy" id="39272"/>
    <lineage>
        <taxon>Eukaryota</taxon>
        <taxon>Metazoa</taxon>
        <taxon>Ecdysozoa</taxon>
        <taxon>Arthropoda</taxon>
        <taxon>Hexapoda</taxon>
        <taxon>Collembola</taxon>
        <taxon>Symphypleona</taxon>
        <taxon>Sminthuridae</taxon>
        <taxon>Allacma</taxon>
    </lineage>
</organism>
<comment type="caution">
    <text evidence="3">The sequence shown here is derived from an EMBL/GenBank/DDBJ whole genome shotgun (WGS) entry which is preliminary data.</text>
</comment>
<dbReference type="Proteomes" id="UP000708208">
    <property type="component" value="Unassembled WGS sequence"/>
</dbReference>
<keyword evidence="1" id="KW-1133">Transmembrane helix</keyword>
<gene>
    <name evidence="3" type="ORF">AFUS01_LOCUS15938</name>
</gene>
<evidence type="ECO:0000313" key="3">
    <source>
        <dbReference type="EMBL" id="CAG7727076.1"/>
    </source>
</evidence>